<name>A0A6C0K9K3_9ZZZZ</name>
<organism evidence="1">
    <name type="scientific">viral metagenome</name>
    <dbReference type="NCBI Taxonomy" id="1070528"/>
    <lineage>
        <taxon>unclassified sequences</taxon>
        <taxon>metagenomes</taxon>
        <taxon>organismal metagenomes</taxon>
    </lineage>
</organism>
<accession>A0A6C0K9K3</accession>
<reference evidence="1" key="1">
    <citation type="journal article" date="2020" name="Nature">
        <title>Giant virus diversity and host interactions through global metagenomics.</title>
        <authorList>
            <person name="Schulz F."/>
            <person name="Roux S."/>
            <person name="Paez-Espino D."/>
            <person name="Jungbluth S."/>
            <person name="Walsh D.A."/>
            <person name="Denef V.J."/>
            <person name="McMahon K.D."/>
            <person name="Konstantinidis K.T."/>
            <person name="Eloe-Fadrosh E.A."/>
            <person name="Kyrpides N.C."/>
            <person name="Woyke T."/>
        </authorList>
    </citation>
    <scope>NUCLEOTIDE SEQUENCE</scope>
    <source>
        <strain evidence="1">GVMAG-S-1102113-126</strain>
    </source>
</reference>
<evidence type="ECO:0000313" key="1">
    <source>
        <dbReference type="EMBL" id="QHU14732.1"/>
    </source>
</evidence>
<dbReference type="AlphaFoldDB" id="A0A6C0K9K3"/>
<proteinExistence type="predicted"/>
<protein>
    <submittedName>
        <fullName evidence="1">Uncharacterized protein</fullName>
    </submittedName>
</protein>
<sequence length="212" mass="24756">MDPNLQSWKDGGEEQDSLLKCLKQVGRMPMLINNRNWTLEALFIAMQISRKSNLKKRDWEQYVFVFDPMKVGFGEYGAERPVSMISRKWDGSLGLIQFRRDGMIFKPTDEHEMEDFILTVACIPKQMEYEKHILPHFLQDTAICNRCTKVSEPFEVLENGKTYCLGCVNKIYPEFCNICNNRHTGENVMIIQMDGPVYTCRACRKFMSQFIP</sequence>
<dbReference type="EMBL" id="MN740846">
    <property type="protein sequence ID" value="QHU14732.1"/>
    <property type="molecule type" value="Genomic_DNA"/>
</dbReference>